<feature type="region of interest" description="Disordered" evidence="1">
    <location>
        <begin position="112"/>
        <end position="150"/>
    </location>
</feature>
<accession>A0AAD3Y2F7</accession>
<sequence length="184" mass="19507">MCCRAGISGPWQSTVTSSDVVHQPTVSTGRRIPTGPGPSKSEKDSTELLVPIAKVESNNNESPTNSFLELGSPSFPELQDVRLLPSALCISSAPIITEDNLTNTHAPAPIQPVQELDNSEKRNPKASDPSIEGLGPPTSLSPVHGSMMNEPTISVGNIPQATVKVEPKTAYGKLSSQFIHFSII</sequence>
<dbReference type="AlphaFoldDB" id="A0AAD3Y2F7"/>
<evidence type="ECO:0000313" key="3">
    <source>
        <dbReference type="Proteomes" id="UP001279734"/>
    </source>
</evidence>
<feature type="region of interest" description="Disordered" evidence="1">
    <location>
        <begin position="5"/>
        <end position="47"/>
    </location>
</feature>
<evidence type="ECO:0000313" key="2">
    <source>
        <dbReference type="EMBL" id="GMH26967.1"/>
    </source>
</evidence>
<gene>
    <name evidence="2" type="ORF">Nepgr_028810</name>
</gene>
<proteinExistence type="predicted"/>
<comment type="caution">
    <text evidence="2">The sequence shown here is derived from an EMBL/GenBank/DDBJ whole genome shotgun (WGS) entry which is preliminary data.</text>
</comment>
<evidence type="ECO:0000256" key="1">
    <source>
        <dbReference type="SAM" id="MobiDB-lite"/>
    </source>
</evidence>
<keyword evidence="3" id="KW-1185">Reference proteome</keyword>
<reference evidence="2" key="1">
    <citation type="submission" date="2023-05" db="EMBL/GenBank/DDBJ databases">
        <title>Nepenthes gracilis genome sequencing.</title>
        <authorList>
            <person name="Fukushima K."/>
        </authorList>
    </citation>
    <scope>NUCLEOTIDE SEQUENCE</scope>
    <source>
        <strain evidence="2">SING2019-196</strain>
    </source>
</reference>
<organism evidence="2 3">
    <name type="scientific">Nepenthes gracilis</name>
    <name type="common">Slender pitcher plant</name>
    <dbReference type="NCBI Taxonomy" id="150966"/>
    <lineage>
        <taxon>Eukaryota</taxon>
        <taxon>Viridiplantae</taxon>
        <taxon>Streptophyta</taxon>
        <taxon>Embryophyta</taxon>
        <taxon>Tracheophyta</taxon>
        <taxon>Spermatophyta</taxon>
        <taxon>Magnoliopsida</taxon>
        <taxon>eudicotyledons</taxon>
        <taxon>Gunneridae</taxon>
        <taxon>Pentapetalae</taxon>
        <taxon>Caryophyllales</taxon>
        <taxon>Nepenthaceae</taxon>
        <taxon>Nepenthes</taxon>
    </lineage>
</organism>
<dbReference type="EMBL" id="BSYO01000032">
    <property type="protein sequence ID" value="GMH26967.1"/>
    <property type="molecule type" value="Genomic_DNA"/>
</dbReference>
<feature type="compositionally biased region" description="Polar residues" evidence="1">
    <location>
        <begin position="10"/>
        <end position="28"/>
    </location>
</feature>
<name>A0AAD3Y2F7_NEPGR</name>
<protein>
    <submittedName>
        <fullName evidence="2">Uncharacterized protein</fullName>
    </submittedName>
</protein>
<dbReference type="Proteomes" id="UP001279734">
    <property type="component" value="Unassembled WGS sequence"/>
</dbReference>